<sequence length="160" mass="17681">MEQQQLDARRIFIDKQTPDVYKAMNSVAVAVRSAADDAGLSRILLELINVRVSQINRCVFCLNLHSQRALEAGDTMQRLMVLPAWRETTLFDADERAALVLAEAVTTVDGEHIDDDAYSTAAKDLTEDQLSVAIWAAVTINAFNRVSILSRHPIRAQSAG</sequence>
<reference evidence="2 3" key="1">
    <citation type="submission" date="2019-07" db="EMBL/GenBank/DDBJ databases">
        <title>Rhodococcus cavernicolus sp. nov., isolated from a cave.</title>
        <authorList>
            <person name="Lee S.D."/>
        </authorList>
    </citation>
    <scope>NUCLEOTIDE SEQUENCE [LARGE SCALE GENOMIC DNA]</scope>
    <source>
        <strain evidence="2 3">C1-24</strain>
    </source>
</reference>
<dbReference type="PANTHER" id="PTHR35446:SF2">
    <property type="entry name" value="CARBOXYMUCONOLACTONE DECARBOXYLASE-LIKE DOMAIN-CONTAINING PROTEIN"/>
    <property type="match status" value="1"/>
</dbReference>
<evidence type="ECO:0000313" key="3">
    <source>
        <dbReference type="Proteomes" id="UP000322244"/>
    </source>
</evidence>
<dbReference type="Pfam" id="PF02627">
    <property type="entry name" value="CMD"/>
    <property type="match status" value="1"/>
</dbReference>
<name>A0A5A7SAW8_9NOCA</name>
<dbReference type="GO" id="GO:0051920">
    <property type="term" value="F:peroxiredoxin activity"/>
    <property type="evidence" value="ECO:0007669"/>
    <property type="project" value="InterPro"/>
</dbReference>
<dbReference type="RefSeq" id="WP_149431580.1">
    <property type="nucleotide sequence ID" value="NZ_VLNY01000008.1"/>
</dbReference>
<protein>
    <submittedName>
        <fullName evidence="2">Carboxymuconolactone decarboxylase family protein</fullName>
    </submittedName>
</protein>
<dbReference type="NCBIfam" id="TIGR00778">
    <property type="entry name" value="ahpD_dom"/>
    <property type="match status" value="1"/>
</dbReference>
<dbReference type="OrthoDB" id="9801997at2"/>
<dbReference type="SUPFAM" id="SSF69118">
    <property type="entry name" value="AhpD-like"/>
    <property type="match status" value="1"/>
</dbReference>
<keyword evidence="3" id="KW-1185">Reference proteome</keyword>
<evidence type="ECO:0000259" key="1">
    <source>
        <dbReference type="Pfam" id="PF02627"/>
    </source>
</evidence>
<dbReference type="Gene3D" id="1.20.1290.10">
    <property type="entry name" value="AhpD-like"/>
    <property type="match status" value="1"/>
</dbReference>
<proteinExistence type="predicted"/>
<dbReference type="Proteomes" id="UP000322244">
    <property type="component" value="Unassembled WGS sequence"/>
</dbReference>
<dbReference type="InterPro" id="IPR003779">
    <property type="entry name" value="CMD-like"/>
</dbReference>
<gene>
    <name evidence="2" type="ORF">FOY51_17665</name>
</gene>
<dbReference type="InterPro" id="IPR029032">
    <property type="entry name" value="AhpD-like"/>
</dbReference>
<organism evidence="2 3">
    <name type="scientific">Antrihabitans cavernicola</name>
    <dbReference type="NCBI Taxonomy" id="2495913"/>
    <lineage>
        <taxon>Bacteria</taxon>
        <taxon>Bacillati</taxon>
        <taxon>Actinomycetota</taxon>
        <taxon>Actinomycetes</taxon>
        <taxon>Mycobacteriales</taxon>
        <taxon>Nocardiaceae</taxon>
        <taxon>Antrihabitans</taxon>
    </lineage>
</organism>
<dbReference type="EMBL" id="VLNY01000008">
    <property type="protein sequence ID" value="KAA0021713.1"/>
    <property type="molecule type" value="Genomic_DNA"/>
</dbReference>
<feature type="domain" description="Carboxymuconolactone decarboxylase-like" evidence="1">
    <location>
        <begin position="18"/>
        <end position="103"/>
    </location>
</feature>
<dbReference type="AlphaFoldDB" id="A0A5A7SAW8"/>
<evidence type="ECO:0000313" key="2">
    <source>
        <dbReference type="EMBL" id="KAA0021713.1"/>
    </source>
</evidence>
<dbReference type="InterPro" id="IPR004675">
    <property type="entry name" value="AhpD_core"/>
</dbReference>
<accession>A0A5A7SAW8</accession>
<comment type="caution">
    <text evidence="2">The sequence shown here is derived from an EMBL/GenBank/DDBJ whole genome shotgun (WGS) entry which is preliminary data.</text>
</comment>
<dbReference type="PANTHER" id="PTHR35446">
    <property type="entry name" value="SI:CH211-175M2.5"/>
    <property type="match status" value="1"/>
</dbReference>